<dbReference type="Gene3D" id="1.10.10.10">
    <property type="entry name" value="Winged helix-like DNA-binding domain superfamily/Winged helix DNA-binding domain"/>
    <property type="match status" value="1"/>
</dbReference>
<organism evidence="1 2">
    <name type="scientific">Azospirillum ramasamyi</name>
    <dbReference type="NCBI Taxonomy" id="682998"/>
    <lineage>
        <taxon>Bacteria</taxon>
        <taxon>Pseudomonadati</taxon>
        <taxon>Pseudomonadota</taxon>
        <taxon>Alphaproteobacteria</taxon>
        <taxon>Rhodospirillales</taxon>
        <taxon>Azospirillaceae</taxon>
        <taxon>Azospirillum</taxon>
    </lineage>
</organism>
<dbReference type="EMBL" id="CP029835">
    <property type="protein sequence ID" value="AWU97958.1"/>
    <property type="molecule type" value="Genomic_DNA"/>
</dbReference>
<name>A0A2U9SK16_9PROT</name>
<sequence>MGQLDDRLIEDIYDTVTFPERWGGVLERLCASADATHGFLFTAAPTQDARTMALWARHNISDALFGDYATHFRHRDLWANAAAAQGLLDCCVVRRGEELVAEADLHRSMIFNDMLKREGMGRLCSVSLADGGELTPMQPVLSLFRSADRPPFPEETVRLLQDCAPHLQRAMRLRVRLWARRDGREEETAWSARMIDGLPMGVVLLDAAGRTVAVNRAGQAMIDARDGLRIVQGRLQAEQGGDARRLAHMLEASLSGGGRAAGRAGTAHSLLGLQGADLRVSRPSGRAPYLLTVLPLSHEAAEPYGGGERTRAAVYIVDPAAVAPGLQARLGALFGLTPVEARLVADLLADLTPAESGGRRGVAISTVRSQLRSIFTKTGTTRQSELMNLVNRCLMLPETGT</sequence>
<dbReference type="SUPFAM" id="SSF46894">
    <property type="entry name" value="C-terminal effector domain of the bipartite response regulators"/>
    <property type="match status" value="1"/>
</dbReference>
<dbReference type="GO" id="GO:0003677">
    <property type="term" value="F:DNA binding"/>
    <property type="evidence" value="ECO:0007669"/>
    <property type="project" value="InterPro"/>
</dbReference>
<dbReference type="Proteomes" id="UP000249605">
    <property type="component" value="Plasmid unnamed5"/>
</dbReference>
<accession>A0A2U9SK16</accession>
<keyword evidence="1" id="KW-0614">Plasmid</keyword>
<dbReference type="GO" id="GO:0006355">
    <property type="term" value="P:regulation of DNA-templated transcription"/>
    <property type="evidence" value="ECO:0007669"/>
    <property type="project" value="InterPro"/>
</dbReference>
<proteinExistence type="predicted"/>
<evidence type="ECO:0008006" key="3">
    <source>
        <dbReference type="Google" id="ProtNLM"/>
    </source>
</evidence>
<protein>
    <recommendedName>
        <fullName evidence="3">Helix-turn-helix transcriptional regulator</fullName>
    </recommendedName>
</protein>
<keyword evidence="2" id="KW-1185">Reference proteome</keyword>
<dbReference type="AlphaFoldDB" id="A0A2U9SK16"/>
<gene>
    <name evidence="1" type="ORF">DM194_27140</name>
</gene>
<evidence type="ECO:0000313" key="1">
    <source>
        <dbReference type="EMBL" id="AWU97958.1"/>
    </source>
</evidence>
<dbReference type="OrthoDB" id="7321545at2"/>
<dbReference type="RefSeq" id="WP_111070748.1">
    <property type="nucleotide sequence ID" value="NZ_CP029835.1"/>
</dbReference>
<dbReference type="KEGG" id="azm:DM194_27140"/>
<dbReference type="InterPro" id="IPR016032">
    <property type="entry name" value="Sig_transdc_resp-reg_C-effctor"/>
</dbReference>
<reference evidence="1 2" key="1">
    <citation type="submission" date="2018-06" db="EMBL/GenBank/DDBJ databases">
        <title>Complete genome sequencing of Azospirillum sp. M2T2B2.</title>
        <authorList>
            <person name="Heo J."/>
            <person name="Kim S.-J."/>
            <person name="Kwon S.-W."/>
            <person name="Anandham R."/>
        </authorList>
    </citation>
    <scope>NUCLEOTIDE SEQUENCE [LARGE SCALE GENOMIC DNA]</scope>
    <source>
        <strain evidence="1 2">M2T2B2</strain>
        <plasmid evidence="1 2">unnamed5</plasmid>
    </source>
</reference>
<dbReference type="InterPro" id="IPR036388">
    <property type="entry name" value="WH-like_DNA-bd_sf"/>
</dbReference>
<geneLocation type="plasmid" evidence="1 2">
    <name>unnamed5</name>
</geneLocation>
<evidence type="ECO:0000313" key="2">
    <source>
        <dbReference type="Proteomes" id="UP000249605"/>
    </source>
</evidence>